<keyword evidence="2" id="KW-0067">ATP-binding</keyword>
<keyword evidence="2" id="KW-0547">Nucleotide-binding</keyword>
<protein>
    <submittedName>
        <fullName evidence="2">ABC transporter ATP-binding protein</fullName>
    </submittedName>
</protein>
<comment type="caution">
    <text evidence="2">The sequence shown here is derived from an EMBL/GenBank/DDBJ whole genome shotgun (WGS) entry which is preliminary data.</text>
</comment>
<feature type="domain" description="ABC transporter" evidence="1">
    <location>
        <begin position="26"/>
        <end position="127"/>
    </location>
</feature>
<feature type="non-terminal residue" evidence="2">
    <location>
        <position position="131"/>
    </location>
</feature>
<sequence>MRTQIAEKDAVRLEGVSKTYGRVTALNDVSWAFPRGGITAVMGPSGSGKSTFLHCASGLDRPTSGTVRIGDVDLNRLNEAGRTRLRRDRIGFVFQAFNLIPSMTVEQNVTLPQRLAGRKADPARLAEIIRR</sequence>
<proteinExistence type="predicted"/>
<dbReference type="EMBL" id="JBHTIR010001972">
    <property type="protein sequence ID" value="MFD0853210.1"/>
    <property type="molecule type" value="Genomic_DNA"/>
</dbReference>
<dbReference type="PANTHER" id="PTHR24220">
    <property type="entry name" value="IMPORT ATP-BINDING PROTEIN"/>
    <property type="match status" value="1"/>
</dbReference>
<dbReference type="InterPro" id="IPR015854">
    <property type="entry name" value="ABC_transpr_LolD-like"/>
</dbReference>
<accession>A0ABW3CF94</accession>
<name>A0ABW3CF94_9ACTN</name>
<keyword evidence="3" id="KW-1185">Reference proteome</keyword>
<organism evidence="2 3">
    <name type="scientific">Actinomadura adrarensis</name>
    <dbReference type="NCBI Taxonomy" id="1819600"/>
    <lineage>
        <taxon>Bacteria</taxon>
        <taxon>Bacillati</taxon>
        <taxon>Actinomycetota</taxon>
        <taxon>Actinomycetes</taxon>
        <taxon>Streptosporangiales</taxon>
        <taxon>Thermomonosporaceae</taxon>
        <taxon>Actinomadura</taxon>
    </lineage>
</organism>
<dbReference type="Gene3D" id="3.40.50.300">
    <property type="entry name" value="P-loop containing nucleotide triphosphate hydrolases"/>
    <property type="match status" value="1"/>
</dbReference>
<evidence type="ECO:0000313" key="2">
    <source>
        <dbReference type="EMBL" id="MFD0853210.1"/>
    </source>
</evidence>
<evidence type="ECO:0000313" key="3">
    <source>
        <dbReference type="Proteomes" id="UP001597083"/>
    </source>
</evidence>
<dbReference type="Proteomes" id="UP001597083">
    <property type="component" value="Unassembled WGS sequence"/>
</dbReference>
<reference evidence="3" key="1">
    <citation type="journal article" date="2019" name="Int. J. Syst. Evol. Microbiol.">
        <title>The Global Catalogue of Microorganisms (GCM) 10K type strain sequencing project: providing services to taxonomists for standard genome sequencing and annotation.</title>
        <authorList>
            <consortium name="The Broad Institute Genomics Platform"/>
            <consortium name="The Broad Institute Genome Sequencing Center for Infectious Disease"/>
            <person name="Wu L."/>
            <person name="Ma J."/>
        </authorList>
    </citation>
    <scope>NUCLEOTIDE SEQUENCE [LARGE SCALE GENOMIC DNA]</scope>
    <source>
        <strain evidence="3">JCM 31696</strain>
    </source>
</reference>
<dbReference type="InterPro" id="IPR003439">
    <property type="entry name" value="ABC_transporter-like_ATP-bd"/>
</dbReference>
<dbReference type="GO" id="GO:0005524">
    <property type="term" value="F:ATP binding"/>
    <property type="evidence" value="ECO:0007669"/>
    <property type="project" value="UniProtKB-KW"/>
</dbReference>
<dbReference type="Pfam" id="PF00005">
    <property type="entry name" value="ABC_tran"/>
    <property type="match status" value="1"/>
</dbReference>
<dbReference type="InterPro" id="IPR027417">
    <property type="entry name" value="P-loop_NTPase"/>
</dbReference>
<evidence type="ECO:0000259" key="1">
    <source>
        <dbReference type="Pfam" id="PF00005"/>
    </source>
</evidence>
<dbReference type="SUPFAM" id="SSF52540">
    <property type="entry name" value="P-loop containing nucleoside triphosphate hydrolases"/>
    <property type="match status" value="1"/>
</dbReference>
<dbReference type="PANTHER" id="PTHR24220:SF685">
    <property type="entry name" value="ABC TRANSPORTER RELATED"/>
    <property type="match status" value="1"/>
</dbReference>
<gene>
    <name evidence="2" type="ORF">ACFQ07_13295</name>
</gene>